<dbReference type="AlphaFoldDB" id="A0A8H5BLN1"/>
<gene>
    <name evidence="1" type="ORF">D9619_011186</name>
</gene>
<proteinExistence type="predicted"/>
<dbReference type="Proteomes" id="UP000567179">
    <property type="component" value="Unassembled WGS sequence"/>
</dbReference>
<sequence>MTDYEYPHSGHSDPDTPRPFALTLEIFRHILGFPSGAGSTSASCPPSAPTRAYSSGLVWIESSTKLYLARSGSSADRRGRGRGMEGRHQGLALQPLTDGFVTRAIHVPNDPNAETGAVIQPISLSTTLQEPDGTHKGCECSHSSIPIDPLERKPASLKFTSSQSIVGLAFSSGSTTTSACLPPLRSSVPTLTSARTTLTVGLQSTFPDLEKASDEDPRRLLQR</sequence>
<organism evidence="1 2">
    <name type="scientific">Psilocybe cf. subviscida</name>
    <dbReference type="NCBI Taxonomy" id="2480587"/>
    <lineage>
        <taxon>Eukaryota</taxon>
        <taxon>Fungi</taxon>
        <taxon>Dikarya</taxon>
        <taxon>Basidiomycota</taxon>
        <taxon>Agaricomycotina</taxon>
        <taxon>Agaricomycetes</taxon>
        <taxon>Agaricomycetidae</taxon>
        <taxon>Agaricales</taxon>
        <taxon>Agaricineae</taxon>
        <taxon>Strophariaceae</taxon>
        <taxon>Psilocybe</taxon>
    </lineage>
</organism>
<evidence type="ECO:0000313" key="1">
    <source>
        <dbReference type="EMBL" id="KAF5324412.1"/>
    </source>
</evidence>
<dbReference type="EMBL" id="JAACJJ010000016">
    <property type="protein sequence ID" value="KAF5324412.1"/>
    <property type="molecule type" value="Genomic_DNA"/>
</dbReference>
<comment type="caution">
    <text evidence="1">The sequence shown here is derived from an EMBL/GenBank/DDBJ whole genome shotgun (WGS) entry which is preliminary data.</text>
</comment>
<name>A0A8H5BLN1_9AGAR</name>
<dbReference type="InterPro" id="IPR015421">
    <property type="entry name" value="PyrdxlP-dep_Trfase_major"/>
</dbReference>
<dbReference type="OrthoDB" id="3512640at2759"/>
<dbReference type="Gene3D" id="3.40.640.10">
    <property type="entry name" value="Type I PLP-dependent aspartate aminotransferase-like (Major domain)"/>
    <property type="match status" value="1"/>
</dbReference>
<protein>
    <submittedName>
        <fullName evidence="1">Uncharacterized protein</fullName>
    </submittedName>
</protein>
<reference evidence="1 2" key="1">
    <citation type="journal article" date="2020" name="ISME J.">
        <title>Uncovering the hidden diversity of litter-decomposition mechanisms in mushroom-forming fungi.</title>
        <authorList>
            <person name="Floudas D."/>
            <person name="Bentzer J."/>
            <person name="Ahren D."/>
            <person name="Johansson T."/>
            <person name="Persson P."/>
            <person name="Tunlid A."/>
        </authorList>
    </citation>
    <scope>NUCLEOTIDE SEQUENCE [LARGE SCALE GENOMIC DNA]</scope>
    <source>
        <strain evidence="1 2">CBS 101986</strain>
    </source>
</reference>
<evidence type="ECO:0000313" key="2">
    <source>
        <dbReference type="Proteomes" id="UP000567179"/>
    </source>
</evidence>
<accession>A0A8H5BLN1</accession>
<keyword evidence="2" id="KW-1185">Reference proteome</keyword>